<gene>
    <name evidence="17" type="ORF">VZ94_02650</name>
</gene>
<evidence type="ECO:0000256" key="6">
    <source>
        <dbReference type="ARBA" id="ARBA00022485"/>
    </source>
</evidence>
<evidence type="ECO:0000256" key="3">
    <source>
        <dbReference type="ARBA" id="ARBA00001966"/>
    </source>
</evidence>
<dbReference type="NCBIfam" id="TIGR03821">
    <property type="entry name" value="EFP_modif_epmB"/>
    <property type="match status" value="1"/>
</dbReference>
<dbReference type="SFLD" id="SFLDG01070">
    <property type="entry name" value="PLP-dependent"/>
    <property type="match status" value="1"/>
</dbReference>
<keyword evidence="12" id="KW-0413">Isomerase</keyword>
<sequence length="333" mass="37093">MDTDNQHLQQSWQQQLQSAFSNVQDLCDYLELAITDLPFSLSAQQQFAFKVPLSFAACMEKGNANDPLLRQVLPIVDETKTIPGFSLDPVGDLAAKAVTGVIHKYQGRALLINTGSCAINCRYCFRRHFPYSDWQLSKLQEQQALDYLSSDPNLHEVILSGGDPLLLNDARLSTLLTKLATLPQLKRIRLHSRLPIVLPARITESLLTSLKHSGKTTTLVVHCNHANELNPRVFNACQQLRQHGIHLLNQSVLLKGVNDNVQDLAQLSERLFDFGIQPYYLHILDKTAGTAHFDVNESDALALMQALKTLLPGYLVPKLVKEVAGDKAKQVLA</sequence>
<evidence type="ECO:0000256" key="8">
    <source>
        <dbReference type="ARBA" id="ARBA00022723"/>
    </source>
</evidence>
<feature type="domain" description="Radical SAM core" evidence="16">
    <location>
        <begin position="103"/>
        <end position="326"/>
    </location>
</feature>
<dbReference type="SFLD" id="SFLDF00314">
    <property type="entry name" value="L-lysine_2_3-aminomutase_(yjeK"/>
    <property type="match status" value="1"/>
</dbReference>
<dbReference type="OrthoDB" id="9770937at2"/>
<keyword evidence="11 14" id="KW-0411">Iron-sulfur</keyword>
<evidence type="ECO:0000256" key="1">
    <source>
        <dbReference type="ARBA" id="ARBA00001352"/>
    </source>
</evidence>
<dbReference type="EMBL" id="LAJX01000019">
    <property type="protein sequence ID" value="KJV07754.1"/>
    <property type="molecule type" value="Genomic_DNA"/>
</dbReference>
<reference evidence="17 18" key="2">
    <citation type="journal article" date="2016" name="Microb. Ecol.">
        <title>Genome Characteristics of a Novel Type I Methanotroph (Sn10-6) Isolated from a Flooded Indian Rice Field.</title>
        <authorList>
            <person name="Rahalkar M.C."/>
            <person name="Pandit P.S."/>
            <person name="Dhakephalkar P.K."/>
            <person name="Pore S."/>
            <person name="Arora P."/>
            <person name="Kapse N."/>
        </authorList>
    </citation>
    <scope>NUCLEOTIDE SEQUENCE [LARGE SCALE GENOMIC DNA]</scope>
    <source>
        <strain evidence="17 18">Sn10-6</strain>
    </source>
</reference>
<organism evidence="17 18">
    <name type="scientific">Methylocucumis oryzae</name>
    <dbReference type="NCBI Taxonomy" id="1632867"/>
    <lineage>
        <taxon>Bacteria</taxon>
        <taxon>Pseudomonadati</taxon>
        <taxon>Pseudomonadota</taxon>
        <taxon>Gammaproteobacteria</taxon>
        <taxon>Methylococcales</taxon>
        <taxon>Methylococcaceae</taxon>
        <taxon>Methylocucumis</taxon>
    </lineage>
</organism>
<feature type="binding site" evidence="14">
    <location>
        <position position="117"/>
    </location>
    <ligand>
        <name>[4Fe-4S] cluster</name>
        <dbReference type="ChEBI" id="CHEBI:49883"/>
        <note>4Fe-4S-S-AdoMet</note>
    </ligand>
</feature>
<keyword evidence="6 14" id="KW-0004">4Fe-4S</keyword>
<dbReference type="InterPro" id="IPR058240">
    <property type="entry name" value="rSAM_sf"/>
</dbReference>
<feature type="binding site" evidence="14">
    <location>
        <position position="124"/>
    </location>
    <ligand>
        <name>[4Fe-4S] cluster</name>
        <dbReference type="ChEBI" id="CHEBI:49883"/>
        <note>4Fe-4S-S-AdoMet</note>
    </ligand>
</feature>
<feature type="binding site" evidence="14">
    <location>
        <position position="121"/>
    </location>
    <ligand>
        <name>[4Fe-4S] cluster</name>
        <dbReference type="ChEBI" id="CHEBI:49883"/>
        <note>4Fe-4S-S-AdoMet</note>
    </ligand>
</feature>
<keyword evidence="8 14" id="KW-0479">Metal-binding</keyword>
<evidence type="ECO:0000256" key="4">
    <source>
        <dbReference type="ARBA" id="ARBA00008703"/>
    </source>
</evidence>
<keyword evidence="18" id="KW-1185">Reference proteome</keyword>
<dbReference type="SUPFAM" id="SSF102114">
    <property type="entry name" value="Radical SAM enzymes"/>
    <property type="match status" value="1"/>
</dbReference>
<evidence type="ECO:0000256" key="12">
    <source>
        <dbReference type="ARBA" id="ARBA00023235"/>
    </source>
</evidence>
<dbReference type="GO" id="GO:0051539">
    <property type="term" value="F:4 iron, 4 sulfur cluster binding"/>
    <property type="evidence" value="ECO:0007669"/>
    <property type="project" value="UniProtKB-KW"/>
</dbReference>
<dbReference type="GO" id="GO:0016853">
    <property type="term" value="F:isomerase activity"/>
    <property type="evidence" value="ECO:0007669"/>
    <property type="project" value="UniProtKB-KW"/>
</dbReference>
<dbReference type="CDD" id="cd01335">
    <property type="entry name" value="Radical_SAM"/>
    <property type="match status" value="1"/>
</dbReference>
<feature type="modified residue" description="N6-(pyridoxal phosphate)lysine" evidence="15">
    <location>
        <position position="329"/>
    </location>
</feature>
<dbReference type="Gene3D" id="3.20.20.70">
    <property type="entry name" value="Aldolase class I"/>
    <property type="match status" value="1"/>
</dbReference>
<dbReference type="PANTHER" id="PTHR30538">
    <property type="entry name" value="LYSINE 2,3-AMINOMUTASE-RELATED"/>
    <property type="match status" value="1"/>
</dbReference>
<comment type="cofactor">
    <cofactor evidence="3">
        <name>[4Fe-4S] cluster</name>
        <dbReference type="ChEBI" id="CHEBI:49883"/>
    </cofactor>
</comment>
<dbReference type="Proteomes" id="UP000033684">
    <property type="component" value="Unassembled WGS sequence"/>
</dbReference>
<dbReference type="SFLD" id="SFLDS00029">
    <property type="entry name" value="Radical_SAM"/>
    <property type="match status" value="1"/>
</dbReference>
<evidence type="ECO:0000256" key="10">
    <source>
        <dbReference type="ARBA" id="ARBA00023004"/>
    </source>
</evidence>
<dbReference type="GO" id="GO:0046872">
    <property type="term" value="F:metal ion binding"/>
    <property type="evidence" value="ECO:0007669"/>
    <property type="project" value="UniProtKB-KW"/>
</dbReference>
<evidence type="ECO:0000256" key="11">
    <source>
        <dbReference type="ARBA" id="ARBA00023014"/>
    </source>
</evidence>
<dbReference type="InterPro" id="IPR003739">
    <property type="entry name" value="Lys_aminomutase/Glu_NH3_mut"/>
</dbReference>
<evidence type="ECO:0000256" key="5">
    <source>
        <dbReference type="ARBA" id="ARBA00022363"/>
    </source>
</evidence>
<dbReference type="InterPro" id="IPR022462">
    <property type="entry name" value="EpmB"/>
</dbReference>
<evidence type="ECO:0000256" key="14">
    <source>
        <dbReference type="PIRSR" id="PIRSR004911-1"/>
    </source>
</evidence>
<name>A0A0F3IQ97_9GAMM</name>
<evidence type="ECO:0000256" key="13">
    <source>
        <dbReference type="ARBA" id="ARBA00030756"/>
    </source>
</evidence>
<dbReference type="PROSITE" id="PS51918">
    <property type="entry name" value="RADICAL_SAM"/>
    <property type="match status" value="1"/>
</dbReference>
<dbReference type="InterPro" id="IPR007197">
    <property type="entry name" value="rSAM"/>
</dbReference>
<evidence type="ECO:0000256" key="9">
    <source>
        <dbReference type="ARBA" id="ARBA00022898"/>
    </source>
</evidence>
<dbReference type="NCBIfam" id="TIGR00238">
    <property type="entry name" value="KamA family radical SAM protein"/>
    <property type="match status" value="1"/>
</dbReference>
<evidence type="ECO:0000313" key="18">
    <source>
        <dbReference type="Proteomes" id="UP000033684"/>
    </source>
</evidence>
<comment type="catalytic activity">
    <reaction evidence="1">
        <text>L-lysine = D-beta-lysine</text>
        <dbReference type="Rhea" id="RHEA:44148"/>
        <dbReference type="ChEBI" id="CHEBI:32551"/>
        <dbReference type="ChEBI" id="CHEBI:84138"/>
    </reaction>
</comment>
<keyword evidence="9 15" id="KW-0663">Pyridoxal phosphate</keyword>
<evidence type="ECO:0000256" key="15">
    <source>
        <dbReference type="PIRSR" id="PIRSR603739-50"/>
    </source>
</evidence>
<accession>A0A0F3IQ97</accession>
<evidence type="ECO:0000259" key="16">
    <source>
        <dbReference type="PROSITE" id="PS51918"/>
    </source>
</evidence>
<proteinExistence type="inferred from homology"/>
<keyword evidence="7" id="KW-0949">S-adenosyl-L-methionine</keyword>
<dbReference type="AlphaFoldDB" id="A0A0F3IQ97"/>
<comment type="cofactor">
    <cofactor evidence="2 15">
        <name>pyridoxal 5'-phosphate</name>
        <dbReference type="ChEBI" id="CHEBI:597326"/>
    </cofactor>
</comment>
<keyword evidence="10" id="KW-0408">Iron</keyword>
<comment type="similarity">
    <text evidence="4">Belongs to the radical SAM superfamily. KamA family.</text>
</comment>
<evidence type="ECO:0000256" key="7">
    <source>
        <dbReference type="ARBA" id="ARBA00022691"/>
    </source>
</evidence>
<reference evidence="18" key="1">
    <citation type="submission" date="2015-03" db="EMBL/GenBank/DDBJ databases">
        <title>Draft genome sequence of a novel methanotroph (Sn10-6) isolated from flooded ricefield rhizosphere in India.</title>
        <authorList>
            <person name="Pandit P.S."/>
            <person name="Pore S.D."/>
            <person name="Arora P."/>
            <person name="Kapse N.G."/>
            <person name="Dhakephalkar P.K."/>
            <person name="Rahalkar M.C."/>
        </authorList>
    </citation>
    <scope>NUCLEOTIDE SEQUENCE [LARGE SCALE GENOMIC DNA]</scope>
    <source>
        <strain evidence="18">Sn10-6</strain>
    </source>
</reference>
<dbReference type="PIRSF" id="PIRSF004911">
    <property type="entry name" value="DUF160"/>
    <property type="match status" value="1"/>
</dbReference>
<evidence type="ECO:0000256" key="2">
    <source>
        <dbReference type="ARBA" id="ARBA00001933"/>
    </source>
</evidence>
<comment type="caution">
    <text evidence="17">The sequence shown here is derived from an EMBL/GenBank/DDBJ whole genome shotgun (WGS) entry which is preliminary data.</text>
</comment>
<protein>
    <recommendedName>
        <fullName evidence="5">L-lysine 2,3-aminomutase</fullName>
    </recommendedName>
    <alternativeName>
        <fullName evidence="13">EF-P post-translational modification enzyme B</fullName>
    </alternativeName>
</protein>
<dbReference type="InterPro" id="IPR013785">
    <property type="entry name" value="Aldolase_TIM"/>
</dbReference>
<dbReference type="PATRIC" id="fig|1632867.3.peg.2095"/>
<evidence type="ECO:0000313" key="17">
    <source>
        <dbReference type="EMBL" id="KJV07754.1"/>
    </source>
</evidence>
<dbReference type="Pfam" id="PF04055">
    <property type="entry name" value="Radical_SAM"/>
    <property type="match status" value="1"/>
</dbReference>
<dbReference type="PANTHER" id="PTHR30538:SF1">
    <property type="entry name" value="L-LYSINE 2,3-AMINOMUTASE"/>
    <property type="match status" value="1"/>
</dbReference>